<keyword evidence="2" id="KW-1185">Reference proteome</keyword>
<dbReference type="RefSeq" id="WP_141789083.1">
    <property type="nucleotide sequence ID" value="NZ_BAAAKX010000001.1"/>
</dbReference>
<protein>
    <submittedName>
        <fullName evidence="1">Esterase/lipase superfamily enzyme</fullName>
    </submittedName>
</protein>
<name>A0A542ZLS9_9MICO</name>
<accession>A0A542ZLS9</accession>
<dbReference type="InterPro" id="IPR029058">
    <property type="entry name" value="AB_hydrolase_fold"/>
</dbReference>
<reference evidence="1 2" key="1">
    <citation type="submission" date="2019-06" db="EMBL/GenBank/DDBJ databases">
        <title>Sequencing the genomes of 1000 actinobacteria strains.</title>
        <authorList>
            <person name="Klenk H.-P."/>
        </authorList>
    </citation>
    <scope>NUCLEOTIDE SEQUENCE [LARGE SCALE GENOMIC DNA]</scope>
    <source>
        <strain evidence="1 2">DSM 18082</strain>
    </source>
</reference>
<evidence type="ECO:0000313" key="2">
    <source>
        <dbReference type="Proteomes" id="UP000319514"/>
    </source>
</evidence>
<evidence type="ECO:0000313" key="1">
    <source>
        <dbReference type="EMBL" id="TQL61275.1"/>
    </source>
</evidence>
<gene>
    <name evidence="1" type="ORF">FB474_2683</name>
</gene>
<dbReference type="SUPFAM" id="SSF53474">
    <property type="entry name" value="alpha/beta-Hydrolases"/>
    <property type="match status" value="1"/>
</dbReference>
<dbReference type="AlphaFoldDB" id="A0A542ZLS9"/>
<dbReference type="OrthoDB" id="9775130at2"/>
<dbReference type="Proteomes" id="UP000319514">
    <property type="component" value="Unassembled WGS sequence"/>
</dbReference>
<organism evidence="1 2">
    <name type="scientific">Oryzihumus leptocrescens</name>
    <dbReference type="NCBI Taxonomy" id="297536"/>
    <lineage>
        <taxon>Bacteria</taxon>
        <taxon>Bacillati</taxon>
        <taxon>Actinomycetota</taxon>
        <taxon>Actinomycetes</taxon>
        <taxon>Micrococcales</taxon>
        <taxon>Intrasporangiaceae</taxon>
        <taxon>Oryzihumus</taxon>
    </lineage>
</organism>
<proteinExistence type="predicted"/>
<dbReference type="Gene3D" id="3.40.50.1820">
    <property type="entry name" value="alpha/beta hydrolase"/>
    <property type="match status" value="1"/>
</dbReference>
<dbReference type="EMBL" id="VFOQ01000001">
    <property type="protein sequence ID" value="TQL61275.1"/>
    <property type="molecule type" value="Genomic_DNA"/>
</dbReference>
<dbReference type="InterPro" id="IPR000801">
    <property type="entry name" value="Esterase-like"/>
</dbReference>
<dbReference type="Pfam" id="PF00756">
    <property type="entry name" value="Esterase"/>
    <property type="match status" value="1"/>
</dbReference>
<sequence>MQDGRVELAVPGTDRRLGLVRHGHWGRPVLVFPSEGGRAEDFAERGMLEPVQWLLDAGRVSFFCVDSLDALTWSDGSLSLEERARRHGAYHAWLEQAAVPWVFDQLGGRHDLITLGASMGAYHAVHFAFQRADLAPLAIGLSGNYDVGQWHAWGERGQEAYFANPTDYVAHLHGEHLDWLRSRLSVLLVCGEGQWETHPTGALPSTLRFGELLRDKGITHQLDVWGSDSAHDWPWWQRQLGHHLPRFV</sequence>
<comment type="caution">
    <text evidence="1">The sequence shown here is derived from an EMBL/GenBank/DDBJ whole genome shotgun (WGS) entry which is preliminary data.</text>
</comment>